<gene>
    <name evidence="13" type="ORF">FHU29_003119</name>
</gene>
<comment type="catalytic activity">
    <reaction evidence="9">
        <text>2 nitric oxide + NADPH + 2 O2 = 2 nitrate + NADP(+) + H(+)</text>
        <dbReference type="Rhea" id="RHEA:19465"/>
        <dbReference type="ChEBI" id="CHEBI:15378"/>
        <dbReference type="ChEBI" id="CHEBI:15379"/>
        <dbReference type="ChEBI" id="CHEBI:16480"/>
        <dbReference type="ChEBI" id="CHEBI:17632"/>
        <dbReference type="ChEBI" id="CHEBI:57783"/>
        <dbReference type="ChEBI" id="CHEBI:58349"/>
        <dbReference type="EC" id="1.14.12.17"/>
    </reaction>
</comment>
<comment type="similarity">
    <text evidence="10">Belongs to the globin family.</text>
</comment>
<evidence type="ECO:0000256" key="2">
    <source>
        <dbReference type="ARBA" id="ARBA00012229"/>
    </source>
</evidence>
<dbReference type="Pfam" id="PF00175">
    <property type="entry name" value="NAD_binding_1"/>
    <property type="match status" value="1"/>
</dbReference>
<dbReference type="EMBL" id="JACHWS010000003">
    <property type="protein sequence ID" value="MBB3038650.1"/>
    <property type="molecule type" value="Genomic_DNA"/>
</dbReference>
<dbReference type="InterPro" id="IPR017927">
    <property type="entry name" value="FAD-bd_FR_type"/>
</dbReference>
<keyword evidence="13" id="KW-0223">Dioxygenase</keyword>
<keyword evidence="14" id="KW-1185">Reference proteome</keyword>
<dbReference type="GO" id="GO:0019825">
    <property type="term" value="F:oxygen binding"/>
    <property type="evidence" value="ECO:0007669"/>
    <property type="project" value="InterPro"/>
</dbReference>
<dbReference type="GO" id="GO:0008941">
    <property type="term" value="F:nitric oxide dioxygenase NAD(P)H activity"/>
    <property type="evidence" value="ECO:0007669"/>
    <property type="project" value="UniProtKB-EC"/>
</dbReference>
<dbReference type="GO" id="GO:0071949">
    <property type="term" value="F:FAD binding"/>
    <property type="evidence" value="ECO:0007669"/>
    <property type="project" value="TreeGrafter"/>
</dbReference>
<organism evidence="13 14">
    <name type="scientific">Hoyosella altamirensis</name>
    <dbReference type="NCBI Taxonomy" id="616997"/>
    <lineage>
        <taxon>Bacteria</taxon>
        <taxon>Bacillati</taxon>
        <taxon>Actinomycetota</taxon>
        <taxon>Actinomycetes</taxon>
        <taxon>Mycobacteriales</taxon>
        <taxon>Hoyosellaceae</taxon>
        <taxon>Hoyosella</taxon>
    </lineage>
</organism>
<dbReference type="AlphaFoldDB" id="A0A839RQ35"/>
<dbReference type="InterPro" id="IPR001433">
    <property type="entry name" value="OxRdtase_FAD/NAD-bd"/>
</dbReference>
<dbReference type="GO" id="GO:0046210">
    <property type="term" value="P:nitric oxide catabolic process"/>
    <property type="evidence" value="ECO:0007669"/>
    <property type="project" value="TreeGrafter"/>
</dbReference>
<dbReference type="Proteomes" id="UP000567922">
    <property type="component" value="Unassembled WGS sequence"/>
</dbReference>
<protein>
    <recommendedName>
        <fullName evidence="2">nitric oxide dioxygenase</fullName>
        <ecNumber evidence="2">1.14.12.17</ecNumber>
    </recommendedName>
</protein>
<evidence type="ECO:0000256" key="10">
    <source>
        <dbReference type="RuleBase" id="RU000356"/>
    </source>
</evidence>
<dbReference type="PANTHER" id="PTHR43396">
    <property type="entry name" value="FLAVOHEMOPROTEIN"/>
    <property type="match status" value="1"/>
</dbReference>
<dbReference type="EC" id="1.14.12.17" evidence="2"/>
<comment type="caution">
    <text evidence="13">The sequence shown here is derived from an EMBL/GenBank/DDBJ whole genome shotgun (WGS) entry which is preliminary data.</text>
</comment>
<comment type="catalytic activity">
    <reaction evidence="8">
        <text>2 nitric oxide + NADH + 2 O2 = 2 nitrate + NAD(+) + H(+)</text>
        <dbReference type="Rhea" id="RHEA:19469"/>
        <dbReference type="ChEBI" id="CHEBI:15378"/>
        <dbReference type="ChEBI" id="CHEBI:15379"/>
        <dbReference type="ChEBI" id="CHEBI:16480"/>
        <dbReference type="ChEBI" id="CHEBI:17632"/>
        <dbReference type="ChEBI" id="CHEBI:57540"/>
        <dbReference type="ChEBI" id="CHEBI:57945"/>
        <dbReference type="EC" id="1.14.12.17"/>
    </reaction>
</comment>
<dbReference type="InterPro" id="IPR012292">
    <property type="entry name" value="Globin/Proto"/>
</dbReference>
<sequence length="406" mass="44020">MLSHKATEVVRATLPAVGAAIGDITPLFYKKMFAAHPELERDLFNRGNQASGEQQKALAGSIATYATLLITPGAPPPRELISRIAHKHASLGVTAEQYLIVYEHLFAAIAEVLGSAVTSEVAEAWTEVYWDMANTLIEAERGLYRAASVEDGDVWRTVDVVARRYESADAVSFVLAGADEAALPPFLPGQYISVGVTLPDGGRQIRQYSLSAAPRTDRWRITVKRIAQLEGDGGVNQPAGEVSNYLYNNVFEGDQLQVSLPFGDVTLHGMGTEPLVFITAGIGCTPVMSMLGHLAESGSERRVTVVHADRNKAAHAFRDELKTAVDQLPTAVLYRWYEDLGNRAETDSVRSGFVDLSGVDIPADAHVYLCGPLPFMQAVRAGLRDLDVAADRVHYEVFGPDAWLAS</sequence>
<evidence type="ECO:0000313" key="13">
    <source>
        <dbReference type="EMBL" id="MBB3038650.1"/>
    </source>
</evidence>
<dbReference type="OrthoDB" id="9801223at2"/>
<evidence type="ECO:0000256" key="4">
    <source>
        <dbReference type="ARBA" id="ARBA00022621"/>
    </source>
</evidence>
<dbReference type="SUPFAM" id="SSF46458">
    <property type="entry name" value="Globin-like"/>
    <property type="match status" value="1"/>
</dbReference>
<keyword evidence="6" id="KW-0408">Iron</keyword>
<dbReference type="GO" id="GO:0046872">
    <property type="term" value="F:metal ion binding"/>
    <property type="evidence" value="ECO:0007669"/>
    <property type="project" value="UniProtKB-KW"/>
</dbReference>
<keyword evidence="10" id="KW-0813">Transport</keyword>
<evidence type="ECO:0000313" key="14">
    <source>
        <dbReference type="Proteomes" id="UP000567922"/>
    </source>
</evidence>
<dbReference type="Gene3D" id="3.40.50.80">
    <property type="entry name" value="Nucleotide-binding domain of ferredoxin-NADP reductase (FNR) module"/>
    <property type="match status" value="1"/>
</dbReference>
<keyword evidence="5" id="KW-0479">Metal-binding</keyword>
<dbReference type="GO" id="GO:0005344">
    <property type="term" value="F:oxygen carrier activity"/>
    <property type="evidence" value="ECO:0007669"/>
    <property type="project" value="UniProtKB-KW"/>
</dbReference>
<dbReference type="GO" id="GO:0051537">
    <property type="term" value="F:2 iron, 2 sulfur cluster binding"/>
    <property type="evidence" value="ECO:0007669"/>
    <property type="project" value="UniProtKB-KW"/>
</dbReference>
<dbReference type="SUPFAM" id="SSF63380">
    <property type="entry name" value="Riboflavin synthase domain-like"/>
    <property type="match status" value="1"/>
</dbReference>
<evidence type="ECO:0000256" key="5">
    <source>
        <dbReference type="ARBA" id="ARBA00022723"/>
    </source>
</evidence>
<evidence type="ECO:0000256" key="3">
    <source>
        <dbReference type="ARBA" id="ARBA00022617"/>
    </source>
</evidence>
<evidence type="ECO:0000256" key="1">
    <source>
        <dbReference type="ARBA" id="ARBA00006401"/>
    </source>
</evidence>
<dbReference type="Gene3D" id="1.10.490.10">
    <property type="entry name" value="Globins"/>
    <property type="match status" value="1"/>
</dbReference>
<comment type="similarity">
    <text evidence="1">In the C-terminal section; belongs to the flavoprotein pyridine nucleotide cytochrome reductase family.</text>
</comment>
<dbReference type="GO" id="GO:0071500">
    <property type="term" value="P:cellular response to nitrosative stress"/>
    <property type="evidence" value="ECO:0007669"/>
    <property type="project" value="TreeGrafter"/>
</dbReference>
<dbReference type="SUPFAM" id="SSF52343">
    <property type="entry name" value="Ferredoxin reductase-like, C-terminal NADP-linked domain"/>
    <property type="match status" value="1"/>
</dbReference>
<dbReference type="InterPro" id="IPR039261">
    <property type="entry name" value="FNR_nucleotide-bd"/>
</dbReference>
<dbReference type="PANTHER" id="PTHR43396:SF3">
    <property type="entry name" value="FLAVOHEMOPROTEIN"/>
    <property type="match status" value="1"/>
</dbReference>
<keyword evidence="3 10" id="KW-0349">Heme</keyword>
<dbReference type="GO" id="GO:0020037">
    <property type="term" value="F:heme binding"/>
    <property type="evidence" value="ECO:0007669"/>
    <property type="project" value="InterPro"/>
</dbReference>
<dbReference type="RefSeq" id="WP_064440555.1">
    <property type="nucleotide sequence ID" value="NZ_BDDI01000008.1"/>
</dbReference>
<feature type="domain" description="FAD-binding FR-type" evidence="12">
    <location>
        <begin position="153"/>
        <end position="268"/>
    </location>
</feature>
<reference evidence="13 14" key="1">
    <citation type="submission" date="2020-08" db="EMBL/GenBank/DDBJ databases">
        <title>Sequencing the genomes of 1000 actinobacteria strains.</title>
        <authorList>
            <person name="Klenk H.-P."/>
        </authorList>
    </citation>
    <scope>NUCLEOTIDE SEQUENCE [LARGE SCALE GENOMIC DNA]</scope>
    <source>
        <strain evidence="13 14">DSM 45258</strain>
    </source>
</reference>
<dbReference type="PROSITE" id="PS01033">
    <property type="entry name" value="GLOBIN"/>
    <property type="match status" value="1"/>
</dbReference>
<evidence type="ECO:0000259" key="11">
    <source>
        <dbReference type="PROSITE" id="PS01033"/>
    </source>
</evidence>
<evidence type="ECO:0000256" key="9">
    <source>
        <dbReference type="ARBA" id="ARBA00049433"/>
    </source>
</evidence>
<dbReference type="Pfam" id="PF00042">
    <property type="entry name" value="Globin"/>
    <property type="match status" value="1"/>
</dbReference>
<name>A0A839RQ35_9ACTN</name>
<dbReference type="InterPro" id="IPR000971">
    <property type="entry name" value="Globin"/>
</dbReference>
<keyword evidence="13" id="KW-0560">Oxidoreductase</keyword>
<evidence type="ECO:0000256" key="6">
    <source>
        <dbReference type="ARBA" id="ARBA00023004"/>
    </source>
</evidence>
<dbReference type="FunFam" id="1.10.490.10:FF:000003">
    <property type="entry name" value="Flavohemoprotein"/>
    <property type="match status" value="1"/>
</dbReference>
<accession>A0A839RQ35</accession>
<evidence type="ECO:0000256" key="7">
    <source>
        <dbReference type="ARBA" id="ARBA00023027"/>
    </source>
</evidence>
<feature type="domain" description="Globin" evidence="11">
    <location>
        <begin position="1"/>
        <end position="141"/>
    </location>
</feature>
<evidence type="ECO:0000256" key="8">
    <source>
        <dbReference type="ARBA" id="ARBA00048649"/>
    </source>
</evidence>
<dbReference type="InterPro" id="IPR017938">
    <property type="entry name" value="Riboflavin_synthase-like_b-brl"/>
</dbReference>
<keyword evidence="4 10" id="KW-0561">Oxygen transport</keyword>
<dbReference type="PROSITE" id="PS51384">
    <property type="entry name" value="FAD_FR"/>
    <property type="match status" value="1"/>
</dbReference>
<dbReference type="CDD" id="cd06184">
    <property type="entry name" value="flavohem_like_fad_nad_binding"/>
    <property type="match status" value="1"/>
</dbReference>
<proteinExistence type="inferred from homology"/>
<evidence type="ECO:0000259" key="12">
    <source>
        <dbReference type="PROSITE" id="PS51384"/>
    </source>
</evidence>
<dbReference type="InterPro" id="IPR009050">
    <property type="entry name" value="Globin-like_sf"/>
</dbReference>
<dbReference type="CDD" id="cd14782">
    <property type="entry name" value="FHb-globin_2"/>
    <property type="match status" value="1"/>
</dbReference>
<dbReference type="Gene3D" id="2.40.30.10">
    <property type="entry name" value="Translation factors"/>
    <property type="match status" value="1"/>
</dbReference>
<keyword evidence="7" id="KW-0520">NAD</keyword>